<dbReference type="GO" id="GO:0016747">
    <property type="term" value="F:acyltransferase activity, transferring groups other than amino-acyl groups"/>
    <property type="evidence" value="ECO:0007669"/>
    <property type="project" value="InterPro"/>
</dbReference>
<dbReference type="Gene3D" id="3.40.630.30">
    <property type="match status" value="1"/>
</dbReference>
<dbReference type="SUPFAM" id="SSF55729">
    <property type="entry name" value="Acyl-CoA N-acyltransferases (Nat)"/>
    <property type="match status" value="1"/>
</dbReference>
<dbReference type="Pfam" id="PF13302">
    <property type="entry name" value="Acetyltransf_3"/>
    <property type="match status" value="1"/>
</dbReference>
<evidence type="ECO:0000259" key="1">
    <source>
        <dbReference type="Pfam" id="PF13302"/>
    </source>
</evidence>
<evidence type="ECO:0000313" key="2">
    <source>
        <dbReference type="EMBL" id="WOO85919.1"/>
    </source>
</evidence>
<dbReference type="GeneID" id="87812567"/>
<dbReference type="InterPro" id="IPR016181">
    <property type="entry name" value="Acyl_CoA_acyltransferase"/>
</dbReference>
<reference evidence="2" key="1">
    <citation type="submission" date="2023-10" db="EMBL/GenBank/DDBJ databases">
        <authorList>
            <person name="Noh H."/>
        </authorList>
    </citation>
    <scope>NUCLEOTIDE SEQUENCE</scope>
    <source>
        <strain evidence="2">DUCC4014</strain>
    </source>
</reference>
<accession>A0AAF1BRJ0</accession>
<gene>
    <name evidence="2" type="ORF">LOC62_07G009405</name>
</gene>
<dbReference type="InterPro" id="IPR051531">
    <property type="entry name" value="N-acetyltransferase"/>
</dbReference>
<proteinExistence type="predicted"/>
<dbReference type="EMBL" id="CP086720">
    <property type="protein sequence ID" value="WOO85919.1"/>
    <property type="molecule type" value="Genomic_DNA"/>
</dbReference>
<evidence type="ECO:0000313" key="3">
    <source>
        <dbReference type="Proteomes" id="UP000827549"/>
    </source>
</evidence>
<dbReference type="PANTHER" id="PTHR43792:SF16">
    <property type="entry name" value="N-ACETYLTRANSFERASE DOMAIN-CONTAINING PROTEIN"/>
    <property type="match status" value="1"/>
</dbReference>
<keyword evidence="3" id="KW-1185">Reference proteome</keyword>
<dbReference type="InterPro" id="IPR000182">
    <property type="entry name" value="GNAT_dom"/>
</dbReference>
<feature type="domain" description="N-acetyltransferase" evidence="1">
    <location>
        <begin position="166"/>
        <end position="229"/>
    </location>
</feature>
<organism evidence="2 3">
    <name type="scientific">Vanrija pseudolonga</name>
    <dbReference type="NCBI Taxonomy" id="143232"/>
    <lineage>
        <taxon>Eukaryota</taxon>
        <taxon>Fungi</taxon>
        <taxon>Dikarya</taxon>
        <taxon>Basidiomycota</taxon>
        <taxon>Agaricomycotina</taxon>
        <taxon>Tremellomycetes</taxon>
        <taxon>Trichosporonales</taxon>
        <taxon>Trichosporonaceae</taxon>
        <taxon>Vanrija</taxon>
    </lineage>
</organism>
<sequence length="257" mass="28928">MTQTTPAHHRLAHDSDEYKAALASSMRWDADRQEPYLQLPNFPHIRITPFREGIEDELVTLFNHPEVGKRLYSLPYPMPKSFAEAWVEKDLPEHRAIISAITEHAASLDADKPIIPRPGAPLLNGSPFKTVWDTEQGRIIADIKYAIDTENEDGSKKTEEDAYAAPRDQHKYELGYVLEPAAWGKGLASEIVGAIVYGWGEVWVRPGKVAAYAETNNVGSGRVLLKNGLTKVREFEEKWPEHKGGEVKHVGYYERVA</sequence>
<dbReference type="PANTHER" id="PTHR43792">
    <property type="entry name" value="GNAT FAMILY, PUTATIVE (AFU_ORTHOLOGUE AFUA_3G00765)-RELATED-RELATED"/>
    <property type="match status" value="1"/>
</dbReference>
<dbReference type="RefSeq" id="XP_062631945.1">
    <property type="nucleotide sequence ID" value="XM_062775961.1"/>
</dbReference>
<protein>
    <recommendedName>
        <fullName evidence="1">N-acetyltransferase domain-containing protein</fullName>
    </recommendedName>
</protein>
<name>A0AAF1BRJ0_9TREE</name>
<dbReference type="AlphaFoldDB" id="A0AAF1BRJ0"/>
<dbReference type="Proteomes" id="UP000827549">
    <property type="component" value="Chromosome 7"/>
</dbReference>